<reference evidence="1 2" key="1">
    <citation type="journal article" date="2018" name="Sci. Rep.">
        <title>Genomic signatures of local adaptation to the degree of environmental predictability in rotifers.</title>
        <authorList>
            <person name="Franch-Gras L."/>
            <person name="Hahn C."/>
            <person name="Garcia-Roger E.M."/>
            <person name="Carmona M.J."/>
            <person name="Serra M."/>
            <person name="Gomez A."/>
        </authorList>
    </citation>
    <scope>NUCLEOTIDE SEQUENCE [LARGE SCALE GENOMIC DNA]</scope>
    <source>
        <strain evidence="1">HYR1</strain>
    </source>
</reference>
<proteinExistence type="predicted"/>
<dbReference type="EMBL" id="REGN01007631">
    <property type="protein sequence ID" value="RNA05685.1"/>
    <property type="molecule type" value="Genomic_DNA"/>
</dbReference>
<accession>A0A3M7Q3X7</accession>
<evidence type="ECO:0000313" key="2">
    <source>
        <dbReference type="Proteomes" id="UP000276133"/>
    </source>
</evidence>
<name>A0A3M7Q3X7_BRAPC</name>
<organism evidence="1 2">
    <name type="scientific">Brachionus plicatilis</name>
    <name type="common">Marine rotifer</name>
    <name type="synonym">Brachionus muelleri</name>
    <dbReference type="NCBI Taxonomy" id="10195"/>
    <lineage>
        <taxon>Eukaryota</taxon>
        <taxon>Metazoa</taxon>
        <taxon>Spiralia</taxon>
        <taxon>Gnathifera</taxon>
        <taxon>Rotifera</taxon>
        <taxon>Eurotatoria</taxon>
        <taxon>Monogononta</taxon>
        <taxon>Pseudotrocha</taxon>
        <taxon>Ploima</taxon>
        <taxon>Brachionidae</taxon>
        <taxon>Brachionus</taxon>
    </lineage>
</organism>
<comment type="caution">
    <text evidence="1">The sequence shown here is derived from an EMBL/GenBank/DDBJ whole genome shotgun (WGS) entry which is preliminary data.</text>
</comment>
<keyword evidence="2" id="KW-1185">Reference proteome</keyword>
<sequence>MNSLWRSSIKKIKKLFHNSNQKQLNLMKNPCFNRSPALAQEHIQEKTILQIFYQLLEKFKFTSSQ</sequence>
<dbReference type="Proteomes" id="UP000276133">
    <property type="component" value="Unassembled WGS sequence"/>
</dbReference>
<dbReference type="AlphaFoldDB" id="A0A3M7Q3X7"/>
<evidence type="ECO:0000313" key="1">
    <source>
        <dbReference type="EMBL" id="RNA05685.1"/>
    </source>
</evidence>
<protein>
    <submittedName>
        <fullName evidence="1">Uncharacterized protein</fullName>
    </submittedName>
</protein>
<gene>
    <name evidence="1" type="ORF">BpHYR1_010227</name>
</gene>